<evidence type="ECO:0000256" key="2">
    <source>
        <dbReference type="ARBA" id="ARBA00023125"/>
    </source>
</evidence>
<dbReference type="InterPro" id="IPR009057">
    <property type="entry name" value="Homeodomain-like_sf"/>
</dbReference>
<dbReference type="RefSeq" id="WP_045159994.1">
    <property type="nucleotide sequence ID" value="NZ_JYHV01000001.1"/>
</dbReference>
<keyword evidence="3" id="KW-0804">Transcription</keyword>
<dbReference type="Proteomes" id="UP000032487">
    <property type="component" value="Unassembled WGS sequence"/>
</dbReference>
<comment type="function">
    <text evidence="4">Regulatory protein of the TOL plasmid xyl operons. XylS activates the xylXYZLTEGFJQKIH operon required for the degradation of toluene, m-xylene and p-xylene.</text>
</comment>
<accession>A0A0D9AWW6</accession>
<dbReference type="AlphaFoldDB" id="A0A0D9AWW6"/>
<organism evidence="6 7">
    <name type="scientific">Stutzerimonas stutzeri</name>
    <name type="common">Pseudomonas stutzeri</name>
    <dbReference type="NCBI Taxonomy" id="316"/>
    <lineage>
        <taxon>Bacteria</taxon>
        <taxon>Pseudomonadati</taxon>
        <taxon>Pseudomonadota</taxon>
        <taxon>Gammaproteobacteria</taxon>
        <taxon>Pseudomonadales</taxon>
        <taxon>Pseudomonadaceae</taxon>
        <taxon>Stutzerimonas</taxon>
    </lineage>
</organism>
<dbReference type="GO" id="GO:0043565">
    <property type="term" value="F:sequence-specific DNA binding"/>
    <property type="evidence" value="ECO:0007669"/>
    <property type="project" value="InterPro"/>
</dbReference>
<dbReference type="PANTHER" id="PTHR46796">
    <property type="entry name" value="HTH-TYPE TRANSCRIPTIONAL ACTIVATOR RHAS-RELATED"/>
    <property type="match status" value="1"/>
</dbReference>
<dbReference type="SUPFAM" id="SSF51215">
    <property type="entry name" value="Regulatory protein AraC"/>
    <property type="match status" value="1"/>
</dbReference>
<sequence length="270" mass="30621">MSTTRTDRDWLARATPSMKMERIEAYFRGHGYTPHRHDTYAIGHTLAGVQSFHYRQSKRHSLPGGTIVLHPDEIHDGEAGTRAGFHYRMLYIEPSLIQKVLGGEPLPFIAGGLSRDPRLFSATRRLLYSLDNALDPLEEDDAIYDLAQALRLAAGTHRGRRAIDYPAAERARTFIHDALEKAITLDDLERASGRDRWSLSRDFRALYGTSPYRYVTQRRLAAVRTRLLAGQSLSDAALTSGFFDQSHMTRLYTQTFGISPARWLKMLASR</sequence>
<keyword evidence="2" id="KW-0238">DNA-binding</keyword>
<dbReference type="SUPFAM" id="SSF46689">
    <property type="entry name" value="Homeodomain-like"/>
    <property type="match status" value="2"/>
</dbReference>
<dbReference type="InterPro" id="IPR018060">
    <property type="entry name" value="HTH_AraC"/>
</dbReference>
<dbReference type="GO" id="GO:0003700">
    <property type="term" value="F:DNA-binding transcription factor activity"/>
    <property type="evidence" value="ECO:0007669"/>
    <property type="project" value="InterPro"/>
</dbReference>
<dbReference type="OrthoDB" id="9809338at2"/>
<protein>
    <submittedName>
        <fullName evidence="6">AraC family transcriptional regulator</fullName>
    </submittedName>
</protein>
<dbReference type="InterPro" id="IPR037923">
    <property type="entry name" value="HTH-like"/>
</dbReference>
<gene>
    <name evidence="6" type="ORF">UF78_00190</name>
</gene>
<evidence type="ECO:0000259" key="5">
    <source>
        <dbReference type="PROSITE" id="PS01124"/>
    </source>
</evidence>
<feature type="domain" description="HTH araC/xylS-type" evidence="5">
    <location>
        <begin position="169"/>
        <end position="266"/>
    </location>
</feature>
<name>A0A0D9AWW6_STUST</name>
<dbReference type="InterPro" id="IPR003313">
    <property type="entry name" value="AraC-bd"/>
</dbReference>
<dbReference type="PANTHER" id="PTHR46796:SF2">
    <property type="entry name" value="TRANSCRIPTIONAL REGULATORY PROTEIN"/>
    <property type="match status" value="1"/>
</dbReference>
<keyword evidence="1" id="KW-0805">Transcription regulation</keyword>
<proteinExistence type="predicted"/>
<dbReference type="SMART" id="SM00342">
    <property type="entry name" value="HTH_ARAC"/>
    <property type="match status" value="1"/>
</dbReference>
<dbReference type="PROSITE" id="PS01124">
    <property type="entry name" value="HTH_ARAC_FAMILY_2"/>
    <property type="match status" value="1"/>
</dbReference>
<dbReference type="InterPro" id="IPR050204">
    <property type="entry name" value="AraC_XylS_family_regulators"/>
</dbReference>
<dbReference type="Gene3D" id="1.10.10.60">
    <property type="entry name" value="Homeodomain-like"/>
    <property type="match status" value="1"/>
</dbReference>
<comment type="caution">
    <text evidence="6">The sequence shown here is derived from an EMBL/GenBank/DDBJ whole genome shotgun (WGS) entry which is preliminary data.</text>
</comment>
<evidence type="ECO:0000313" key="6">
    <source>
        <dbReference type="EMBL" id="KJH85227.1"/>
    </source>
</evidence>
<evidence type="ECO:0000313" key="7">
    <source>
        <dbReference type="Proteomes" id="UP000032487"/>
    </source>
</evidence>
<dbReference type="PATRIC" id="fig|316.101.peg.4097"/>
<reference evidence="6 7" key="1">
    <citation type="submission" date="2015-02" db="EMBL/GenBank/DDBJ databases">
        <title>Draft genome sequence of Pseudomonas stutzeri NT0128 isolated from wheat (Triticum turgidum) rhizosphere.</title>
        <authorList>
            <person name="Tovi N."/>
            <person name="Frenk S."/>
            <person name="Hadar Y."/>
            <person name="Minz D."/>
        </authorList>
    </citation>
    <scope>NUCLEOTIDE SEQUENCE [LARGE SCALE GENOMIC DNA]</scope>
    <source>
        <strain evidence="6 7">NT0128</strain>
    </source>
</reference>
<evidence type="ECO:0000256" key="1">
    <source>
        <dbReference type="ARBA" id="ARBA00023015"/>
    </source>
</evidence>
<dbReference type="EMBL" id="JYHV01000001">
    <property type="protein sequence ID" value="KJH85227.1"/>
    <property type="molecule type" value="Genomic_DNA"/>
</dbReference>
<dbReference type="Pfam" id="PF12833">
    <property type="entry name" value="HTH_18"/>
    <property type="match status" value="1"/>
</dbReference>
<dbReference type="Pfam" id="PF02311">
    <property type="entry name" value="AraC_binding"/>
    <property type="match status" value="1"/>
</dbReference>
<evidence type="ECO:0000256" key="3">
    <source>
        <dbReference type="ARBA" id="ARBA00023163"/>
    </source>
</evidence>
<evidence type="ECO:0000256" key="4">
    <source>
        <dbReference type="ARBA" id="ARBA00037345"/>
    </source>
</evidence>